<evidence type="ECO:0000256" key="3">
    <source>
        <dbReference type="ARBA" id="ARBA00022448"/>
    </source>
</evidence>
<evidence type="ECO:0000256" key="7">
    <source>
        <dbReference type="ARBA" id="ARBA00023136"/>
    </source>
</evidence>
<evidence type="ECO:0000313" key="10">
    <source>
        <dbReference type="Proteomes" id="UP000008139"/>
    </source>
</evidence>
<dbReference type="GO" id="GO:0005524">
    <property type="term" value="F:ATP binding"/>
    <property type="evidence" value="ECO:0007669"/>
    <property type="project" value="UniProtKB-KW"/>
</dbReference>
<organism evidence="9 10">
    <name type="scientific">Hippea maritima (strain ATCC 700847 / DSM 10411 / MH2)</name>
    <dbReference type="NCBI Taxonomy" id="760142"/>
    <lineage>
        <taxon>Bacteria</taxon>
        <taxon>Pseudomonadati</taxon>
        <taxon>Campylobacterota</taxon>
        <taxon>Desulfurellia</taxon>
        <taxon>Desulfurellales</taxon>
        <taxon>Hippeaceae</taxon>
        <taxon>Hippea</taxon>
    </lineage>
</organism>
<reference evidence="10" key="2">
    <citation type="submission" date="2011-03" db="EMBL/GenBank/DDBJ databases">
        <title>The complete genome of Hippea maritima DSM 10411.</title>
        <authorList>
            <consortium name="US DOE Joint Genome Institute (JGI-PGF)"/>
            <person name="Lucas S."/>
            <person name="Copeland A."/>
            <person name="Lapidus A."/>
            <person name="Bruce D."/>
            <person name="Goodwin L."/>
            <person name="Pitluck S."/>
            <person name="Peters L."/>
            <person name="Kyrpides N."/>
            <person name="Mavromatis K."/>
            <person name="Pagani I."/>
            <person name="Ivanova N."/>
            <person name="Mikhailova N."/>
            <person name="Lu M."/>
            <person name="Detter J.C."/>
            <person name="Tapia R."/>
            <person name="Han C."/>
            <person name="Land M."/>
            <person name="Hauser L."/>
            <person name="Markowitz V."/>
            <person name="Cheng J.-F."/>
            <person name="Hugenholtz P."/>
            <person name="Woyke T."/>
            <person name="Wu D."/>
            <person name="Spring S."/>
            <person name="Schroeder M."/>
            <person name="Brambilla E."/>
            <person name="Klenk H.-P."/>
            <person name="Eisen J.A."/>
        </authorList>
    </citation>
    <scope>NUCLEOTIDE SEQUENCE [LARGE SCALE GENOMIC DNA]</scope>
    <source>
        <strain evidence="10">ATCC 700847 / DSM 10411 / MH2</strain>
    </source>
</reference>
<evidence type="ECO:0000256" key="6">
    <source>
        <dbReference type="ARBA" id="ARBA00022840"/>
    </source>
</evidence>
<dbReference type="InterPro" id="IPR027417">
    <property type="entry name" value="P-loop_NTPase"/>
</dbReference>
<comment type="similarity">
    <text evidence="2">Belongs to the ABC transporter superfamily.</text>
</comment>
<keyword evidence="10" id="KW-1185">Reference proteome</keyword>
<sequence>MILKLEHLVIGFNQKVLLNKIDATFNVGFNLIVGESGSGKTTLLRTINLLIKPLGGRMFFEDLDILSMNEVAWRSRCIMLPQGNYFFSQTPMESIEMVFSFKAHKNKKIDKEKLLCIAKKFNLKERVLQESSANLSGGERQRIALIRNILLDPEVALFDEPTSALDINTAETVFSYLKGFCKSKVCLIVSHETIAEKFADKIFTIKDKALWLNR</sequence>
<dbReference type="PROSITE" id="PS50893">
    <property type="entry name" value="ABC_TRANSPORTER_2"/>
    <property type="match status" value="1"/>
</dbReference>
<dbReference type="HOGENOM" id="CLU_000604_1_22_7"/>
<feature type="domain" description="ABC transporter" evidence="8">
    <location>
        <begin position="3"/>
        <end position="212"/>
    </location>
</feature>
<dbReference type="AlphaFoldDB" id="F2LWU9"/>
<name>F2LWU9_HIPMA</name>
<dbReference type="Pfam" id="PF00005">
    <property type="entry name" value="ABC_tran"/>
    <property type="match status" value="1"/>
</dbReference>
<dbReference type="SUPFAM" id="SSF52540">
    <property type="entry name" value="P-loop containing nucleoside triphosphate hydrolases"/>
    <property type="match status" value="1"/>
</dbReference>
<comment type="subcellular location">
    <subcellularLocation>
        <location evidence="1">Cell membrane</location>
        <topology evidence="1">Peripheral membrane protein</topology>
    </subcellularLocation>
</comment>
<dbReference type="PANTHER" id="PTHR43166:SF9">
    <property type="entry name" value="GLUTAMATE_ASPARTATE IMPORT ATP-BINDING PROTEIN GLTL"/>
    <property type="match status" value="1"/>
</dbReference>
<evidence type="ECO:0000313" key="9">
    <source>
        <dbReference type="EMBL" id="AEA33077.1"/>
    </source>
</evidence>
<dbReference type="OrthoDB" id="9809450at2"/>
<dbReference type="InterPro" id="IPR003439">
    <property type="entry name" value="ABC_transporter-like_ATP-bd"/>
</dbReference>
<evidence type="ECO:0000259" key="8">
    <source>
        <dbReference type="PROSITE" id="PS50893"/>
    </source>
</evidence>
<dbReference type="EMBL" id="CP002606">
    <property type="protein sequence ID" value="AEA33077.1"/>
    <property type="molecule type" value="Genomic_DNA"/>
</dbReference>
<evidence type="ECO:0000256" key="1">
    <source>
        <dbReference type="ARBA" id="ARBA00004202"/>
    </source>
</evidence>
<evidence type="ECO:0000256" key="5">
    <source>
        <dbReference type="ARBA" id="ARBA00022741"/>
    </source>
</evidence>
<keyword evidence="3" id="KW-0813">Transport</keyword>
<dbReference type="GO" id="GO:0016887">
    <property type="term" value="F:ATP hydrolysis activity"/>
    <property type="evidence" value="ECO:0007669"/>
    <property type="project" value="InterPro"/>
</dbReference>
<dbReference type="Gene3D" id="3.40.50.300">
    <property type="entry name" value="P-loop containing nucleotide triphosphate hydrolases"/>
    <property type="match status" value="1"/>
</dbReference>
<dbReference type="SMART" id="SM00382">
    <property type="entry name" value="AAA"/>
    <property type="match status" value="1"/>
</dbReference>
<dbReference type="InterPro" id="IPR017871">
    <property type="entry name" value="ABC_transporter-like_CS"/>
</dbReference>
<keyword evidence="5" id="KW-0547">Nucleotide-binding</keyword>
<dbReference type="RefSeq" id="WP_013681122.1">
    <property type="nucleotide sequence ID" value="NC_015318.1"/>
</dbReference>
<proteinExistence type="inferred from homology"/>
<accession>F2LWU9</accession>
<keyword evidence="4" id="KW-1003">Cell membrane</keyword>
<keyword evidence="6" id="KW-0067">ATP-binding</keyword>
<reference evidence="9 10" key="1">
    <citation type="journal article" date="2011" name="Stand. Genomic Sci.">
        <title>Complete genome sequence of the thermophilic sulfur-reducer Hippea maritima type strain (MH(2)).</title>
        <authorList>
            <person name="Huntemann M."/>
            <person name="Lu M."/>
            <person name="Nolan M."/>
            <person name="Lapidus A."/>
            <person name="Lucas S."/>
            <person name="Hammon N."/>
            <person name="Deshpande S."/>
            <person name="Cheng J.F."/>
            <person name="Tapia R."/>
            <person name="Han C."/>
            <person name="Goodwin L."/>
            <person name="Pitluck S."/>
            <person name="Liolios K."/>
            <person name="Pagani I."/>
            <person name="Ivanova N."/>
            <person name="Ovchinikova G."/>
            <person name="Pati A."/>
            <person name="Chen A."/>
            <person name="Palaniappan K."/>
            <person name="Land M."/>
            <person name="Hauser L."/>
            <person name="Jeffries C.D."/>
            <person name="Detter J.C."/>
            <person name="Brambilla E.M."/>
            <person name="Rohde M."/>
            <person name="Spring S."/>
            <person name="Goker M."/>
            <person name="Woyke T."/>
            <person name="Bristow J."/>
            <person name="Eisen J.A."/>
            <person name="Markowitz V."/>
            <person name="Hugenholtz P."/>
            <person name="Kyrpides N.C."/>
            <person name="Klenk H.P."/>
            <person name="Mavromatis K."/>
        </authorList>
    </citation>
    <scope>NUCLEOTIDE SEQUENCE [LARGE SCALE GENOMIC DNA]</scope>
    <source>
        <strain evidence="10">ATCC 700847 / DSM 10411 / MH2</strain>
    </source>
</reference>
<dbReference type="GO" id="GO:0005886">
    <property type="term" value="C:plasma membrane"/>
    <property type="evidence" value="ECO:0007669"/>
    <property type="project" value="UniProtKB-SubCell"/>
</dbReference>
<dbReference type="eggNOG" id="COG1136">
    <property type="taxonomic scope" value="Bacteria"/>
</dbReference>
<dbReference type="Proteomes" id="UP000008139">
    <property type="component" value="Chromosome"/>
</dbReference>
<evidence type="ECO:0000256" key="4">
    <source>
        <dbReference type="ARBA" id="ARBA00022475"/>
    </source>
</evidence>
<dbReference type="STRING" id="760142.Hipma_0097"/>
<dbReference type="KEGG" id="hmr:Hipma_0097"/>
<gene>
    <name evidence="9" type="ordered locus">Hipma_0097</name>
</gene>
<dbReference type="InterPro" id="IPR003593">
    <property type="entry name" value="AAA+_ATPase"/>
</dbReference>
<keyword evidence="7" id="KW-0472">Membrane</keyword>
<dbReference type="InParanoid" id="F2LWU9"/>
<protein>
    <submittedName>
        <fullName evidence="9">ABC transporter related protein</fullName>
    </submittedName>
</protein>
<evidence type="ECO:0000256" key="2">
    <source>
        <dbReference type="ARBA" id="ARBA00005417"/>
    </source>
</evidence>
<dbReference type="InterPro" id="IPR050086">
    <property type="entry name" value="MetN_ABC_transporter-like"/>
</dbReference>
<dbReference type="PANTHER" id="PTHR43166">
    <property type="entry name" value="AMINO ACID IMPORT ATP-BINDING PROTEIN"/>
    <property type="match status" value="1"/>
</dbReference>
<dbReference type="PROSITE" id="PS00211">
    <property type="entry name" value="ABC_TRANSPORTER_1"/>
    <property type="match status" value="1"/>
</dbReference>